<evidence type="ECO:0000259" key="6">
    <source>
        <dbReference type="Pfam" id="PF04547"/>
    </source>
</evidence>
<evidence type="ECO:0000256" key="1">
    <source>
        <dbReference type="ARBA" id="ARBA00004141"/>
    </source>
</evidence>
<feature type="domain" description="Anoctamin transmembrane" evidence="6">
    <location>
        <begin position="284"/>
        <end position="744"/>
    </location>
</feature>
<dbReference type="EMBL" id="CAKKNE010000001">
    <property type="protein sequence ID" value="CAH0365171.1"/>
    <property type="molecule type" value="Genomic_DNA"/>
</dbReference>
<evidence type="ECO:0000256" key="5">
    <source>
        <dbReference type="SAM" id="Phobius"/>
    </source>
</evidence>
<evidence type="ECO:0000313" key="8">
    <source>
        <dbReference type="EMBL" id="CAH0365171.1"/>
    </source>
</evidence>
<feature type="transmembrane region" description="Helical" evidence="5">
    <location>
        <begin position="399"/>
        <end position="422"/>
    </location>
</feature>
<dbReference type="OrthoDB" id="296386at2759"/>
<protein>
    <recommendedName>
        <fullName evidence="6">Anoctamin transmembrane domain-containing protein</fullName>
    </recommendedName>
</protein>
<reference evidence="8" key="2">
    <citation type="submission" date="2021-11" db="EMBL/GenBank/DDBJ databases">
        <authorList>
            <consortium name="Genoscope - CEA"/>
            <person name="William W."/>
        </authorList>
    </citation>
    <scope>NUCLEOTIDE SEQUENCE</scope>
</reference>
<dbReference type="AlphaFoldDB" id="A0A7S4E2C5"/>
<dbReference type="PANTHER" id="PTHR12308:SF73">
    <property type="entry name" value="ANOCTAMIN"/>
    <property type="match status" value="1"/>
</dbReference>
<feature type="transmembrane region" description="Helical" evidence="5">
    <location>
        <begin position="485"/>
        <end position="507"/>
    </location>
</feature>
<proteinExistence type="predicted"/>
<name>A0A7S4E2C5_9STRA</name>
<keyword evidence="2 5" id="KW-0812">Transmembrane</keyword>
<dbReference type="Proteomes" id="UP000789595">
    <property type="component" value="Unassembled WGS sequence"/>
</dbReference>
<keyword evidence="3 5" id="KW-1133">Transmembrane helix</keyword>
<dbReference type="InterPro" id="IPR049452">
    <property type="entry name" value="Anoctamin_TM"/>
</dbReference>
<dbReference type="GO" id="GO:0016020">
    <property type="term" value="C:membrane"/>
    <property type="evidence" value="ECO:0007669"/>
    <property type="project" value="UniProtKB-SubCell"/>
</dbReference>
<feature type="transmembrane region" description="Helical" evidence="5">
    <location>
        <begin position="328"/>
        <end position="348"/>
    </location>
</feature>
<dbReference type="EMBL" id="HBIW01000534">
    <property type="protein sequence ID" value="CAE0685011.1"/>
    <property type="molecule type" value="Transcribed_RNA"/>
</dbReference>
<feature type="transmembrane region" description="Helical" evidence="5">
    <location>
        <begin position="711"/>
        <end position="730"/>
    </location>
</feature>
<accession>A0A7S4E2C5</accession>
<reference evidence="7" key="1">
    <citation type="submission" date="2021-01" db="EMBL/GenBank/DDBJ databases">
        <authorList>
            <person name="Corre E."/>
            <person name="Pelletier E."/>
            <person name="Niang G."/>
            <person name="Scheremetjew M."/>
            <person name="Finn R."/>
            <person name="Kale V."/>
            <person name="Holt S."/>
            <person name="Cochrane G."/>
            <person name="Meng A."/>
            <person name="Brown T."/>
            <person name="Cohen L."/>
        </authorList>
    </citation>
    <scope>NUCLEOTIDE SEQUENCE</scope>
    <source>
        <strain evidence="7">CCMP1756</strain>
    </source>
</reference>
<dbReference type="InterPro" id="IPR007632">
    <property type="entry name" value="Anoctamin"/>
</dbReference>
<evidence type="ECO:0000256" key="3">
    <source>
        <dbReference type="ARBA" id="ARBA00022989"/>
    </source>
</evidence>
<evidence type="ECO:0000313" key="7">
    <source>
        <dbReference type="EMBL" id="CAE0685011.1"/>
    </source>
</evidence>
<sequence length="805" mass="91298">MRRPEAEEEEAAPEQVTLNDPVEDVEACADSTYGRWDVCFVLAAPDWHRDGDADAEDGGVARTAHAGDTASLVERADGATAGALQHRPKASLTLDDLLLRLTASGLDHYCYRSVQGDEIYVKVRASLGRLEQHAEATRARFRLHAGVVERRARRGFPRQGIQPIIIGEECRGVKMARWRPYEHLYAKYDRAPDLAGIYDVPRSEQDTAWPFSSMQRVKLIWDLLHAKRSDGGCELDVATLTYHGDVLAFLALHDAVERHELHREFCYHSAGRSPLELPLDRYAAYFGEMHGLRMYFTAHVTTWYYPLSIAGLAVFLERRIKQEMSTHGVIGYSAVLVVWSVLAVEYWGHRQAVISVLWGTRGFEEREKARPQHRGYLARSPVDGRDEIWYPPRERRYKVWASTAIVFLMVVANLLFLYLVFWCKAEQPGALKFVAHQHFVLATAVVNSIGIQVFKLAFTRVAEWCTNRENWRTETEHHDAFTQKLFYFFLVNYYVPLFYLTFIQYYANPWVSQREARGCTGKHAGGGKDPLDGAAANPCDDTVASQVLKEVWTSLAIILSTALSGSFVGRLIAPLVQETLRKKKEGGISVAMSVPELQYILMEYDELKHTTVDYMQTTIQYGYIVLLSAAFPLGPFVALLVNNVQVRTDCYAFIHLYRRVMPSSAEDIGVFEKFFQMLNVAGVVTNAALSVYVSKPFSENKGWSDHNRHNLFIVVVTVGLSFYASCRLLLDAVPPSVEIQVKRQEFIESKIVDREKDFDVHEDLKVASIDYRVHAMDDGAYHTNMLMFDEEDHAPPRTSPSAVED</sequence>
<feature type="transmembrane region" description="Helical" evidence="5">
    <location>
        <begin position="551"/>
        <end position="573"/>
    </location>
</feature>
<feature type="transmembrane region" description="Helical" evidence="5">
    <location>
        <begin position="294"/>
        <end position="316"/>
    </location>
</feature>
<feature type="transmembrane region" description="Helical" evidence="5">
    <location>
        <begin position="621"/>
        <end position="641"/>
    </location>
</feature>
<dbReference type="GO" id="GO:0005254">
    <property type="term" value="F:chloride channel activity"/>
    <property type="evidence" value="ECO:0007669"/>
    <property type="project" value="TreeGrafter"/>
</dbReference>
<gene>
    <name evidence="7" type="ORF">PCAL00307_LOCUS445</name>
    <name evidence="8" type="ORF">PECAL_1P15930</name>
</gene>
<keyword evidence="4 5" id="KW-0472">Membrane</keyword>
<organism evidence="7">
    <name type="scientific">Pelagomonas calceolata</name>
    <dbReference type="NCBI Taxonomy" id="35677"/>
    <lineage>
        <taxon>Eukaryota</taxon>
        <taxon>Sar</taxon>
        <taxon>Stramenopiles</taxon>
        <taxon>Ochrophyta</taxon>
        <taxon>Pelagophyceae</taxon>
        <taxon>Pelagomonadales</taxon>
        <taxon>Pelagomonadaceae</taxon>
        <taxon>Pelagomonas</taxon>
    </lineage>
</organism>
<evidence type="ECO:0000313" key="9">
    <source>
        <dbReference type="Proteomes" id="UP000789595"/>
    </source>
</evidence>
<dbReference type="Pfam" id="PF04547">
    <property type="entry name" value="Anoctamin"/>
    <property type="match status" value="1"/>
</dbReference>
<comment type="subcellular location">
    <subcellularLocation>
        <location evidence="1">Membrane</location>
        <topology evidence="1">Multi-pass membrane protein</topology>
    </subcellularLocation>
</comment>
<keyword evidence="9" id="KW-1185">Reference proteome</keyword>
<dbReference type="PANTHER" id="PTHR12308">
    <property type="entry name" value="ANOCTAMIN"/>
    <property type="match status" value="1"/>
</dbReference>
<evidence type="ECO:0000256" key="2">
    <source>
        <dbReference type="ARBA" id="ARBA00022692"/>
    </source>
</evidence>
<evidence type="ECO:0000256" key="4">
    <source>
        <dbReference type="ARBA" id="ARBA00023136"/>
    </source>
</evidence>